<dbReference type="GO" id="GO:0005506">
    <property type="term" value="F:iron ion binding"/>
    <property type="evidence" value="ECO:0007669"/>
    <property type="project" value="InterPro"/>
</dbReference>
<dbReference type="PANTHER" id="PTHR24291">
    <property type="entry name" value="CYTOCHROME P450 FAMILY 4"/>
    <property type="match status" value="1"/>
</dbReference>
<evidence type="ECO:0000256" key="1">
    <source>
        <dbReference type="ARBA" id="ARBA00001971"/>
    </source>
</evidence>
<keyword evidence="10" id="KW-0560">Oxidoreductase</keyword>
<keyword evidence="13" id="KW-0472">Membrane</keyword>
<evidence type="ECO:0000256" key="9">
    <source>
        <dbReference type="ARBA" id="ARBA00022848"/>
    </source>
</evidence>
<keyword evidence="11" id="KW-0408">Iron</keyword>
<evidence type="ECO:0000313" key="15">
    <source>
        <dbReference type="Proteomes" id="UP000292052"/>
    </source>
</evidence>
<name>A0A482VQS0_ASBVE</name>
<dbReference type="STRING" id="1661398.A0A482VQS0"/>
<dbReference type="InterPro" id="IPR050196">
    <property type="entry name" value="Cytochrome_P450_Monoox"/>
</dbReference>
<keyword evidence="8" id="KW-0256">Endoplasmic reticulum</keyword>
<keyword evidence="9" id="KW-0492">Microsome</keyword>
<evidence type="ECO:0000256" key="7">
    <source>
        <dbReference type="ARBA" id="ARBA00022723"/>
    </source>
</evidence>
<comment type="cofactor">
    <cofactor evidence="1">
        <name>heme</name>
        <dbReference type="ChEBI" id="CHEBI:30413"/>
    </cofactor>
</comment>
<keyword evidence="12" id="KW-0503">Monooxygenase</keyword>
<gene>
    <name evidence="14" type="ORF">BDFB_012716</name>
</gene>
<dbReference type="GO" id="GO:0016705">
    <property type="term" value="F:oxidoreductase activity, acting on paired donors, with incorporation or reduction of molecular oxygen"/>
    <property type="evidence" value="ECO:0007669"/>
    <property type="project" value="InterPro"/>
</dbReference>
<keyword evidence="6" id="KW-0349">Heme</keyword>
<dbReference type="Gene3D" id="1.10.630.10">
    <property type="entry name" value="Cytochrome P450"/>
    <property type="match status" value="1"/>
</dbReference>
<keyword evidence="15" id="KW-1185">Reference proteome</keyword>
<protein>
    <submittedName>
        <fullName evidence="14">p450 domain containing protein</fullName>
    </submittedName>
</protein>
<keyword evidence="7" id="KW-0479">Metal-binding</keyword>
<dbReference type="OrthoDB" id="1372046at2759"/>
<proteinExistence type="inferred from homology"/>
<evidence type="ECO:0000256" key="4">
    <source>
        <dbReference type="ARBA" id="ARBA00004406"/>
    </source>
</evidence>
<dbReference type="SUPFAM" id="SSF48264">
    <property type="entry name" value="Cytochrome P450"/>
    <property type="match status" value="1"/>
</dbReference>
<dbReference type="PRINTS" id="PR00385">
    <property type="entry name" value="P450"/>
</dbReference>
<evidence type="ECO:0000256" key="11">
    <source>
        <dbReference type="ARBA" id="ARBA00023004"/>
    </source>
</evidence>
<comment type="similarity">
    <text evidence="5">Belongs to the cytochrome P450 family.</text>
</comment>
<comment type="function">
    <text evidence="2">May be involved in the metabolism of insect hormones and in the breakdown of synthetic insecticides.</text>
</comment>
<feature type="non-terminal residue" evidence="14">
    <location>
        <position position="1"/>
    </location>
</feature>
<dbReference type="GO" id="GO:0020037">
    <property type="term" value="F:heme binding"/>
    <property type="evidence" value="ECO:0007669"/>
    <property type="project" value="InterPro"/>
</dbReference>
<comment type="subcellular location">
    <subcellularLocation>
        <location evidence="4">Endoplasmic reticulum membrane</location>
        <topology evidence="4">Peripheral membrane protein</topology>
    </subcellularLocation>
    <subcellularLocation>
        <location evidence="3">Microsome membrane</location>
        <topology evidence="3">Peripheral membrane protein</topology>
    </subcellularLocation>
</comment>
<dbReference type="EMBL" id="QDEB01072524">
    <property type="protein sequence ID" value="RZC35262.1"/>
    <property type="molecule type" value="Genomic_DNA"/>
</dbReference>
<evidence type="ECO:0000256" key="8">
    <source>
        <dbReference type="ARBA" id="ARBA00022824"/>
    </source>
</evidence>
<feature type="non-terminal residue" evidence="14">
    <location>
        <position position="313"/>
    </location>
</feature>
<dbReference type="PANTHER" id="PTHR24291:SF189">
    <property type="entry name" value="CYTOCHROME P450 4C3-RELATED"/>
    <property type="match status" value="1"/>
</dbReference>
<evidence type="ECO:0000256" key="10">
    <source>
        <dbReference type="ARBA" id="ARBA00023002"/>
    </source>
</evidence>
<dbReference type="GO" id="GO:0005789">
    <property type="term" value="C:endoplasmic reticulum membrane"/>
    <property type="evidence" value="ECO:0007669"/>
    <property type="project" value="UniProtKB-SubCell"/>
</dbReference>
<dbReference type="Proteomes" id="UP000292052">
    <property type="component" value="Unassembled WGS sequence"/>
</dbReference>
<evidence type="ECO:0000256" key="5">
    <source>
        <dbReference type="ARBA" id="ARBA00010617"/>
    </source>
</evidence>
<comment type="caution">
    <text evidence="14">The sequence shown here is derived from an EMBL/GenBank/DDBJ whole genome shotgun (WGS) entry which is preliminary data.</text>
</comment>
<evidence type="ECO:0000256" key="3">
    <source>
        <dbReference type="ARBA" id="ARBA00004174"/>
    </source>
</evidence>
<evidence type="ECO:0000313" key="14">
    <source>
        <dbReference type="EMBL" id="RZC35262.1"/>
    </source>
</evidence>
<evidence type="ECO:0000256" key="2">
    <source>
        <dbReference type="ARBA" id="ARBA00003690"/>
    </source>
</evidence>
<dbReference type="InterPro" id="IPR036396">
    <property type="entry name" value="Cyt_P450_sf"/>
</dbReference>
<dbReference type="AlphaFoldDB" id="A0A482VQS0"/>
<evidence type="ECO:0000256" key="6">
    <source>
        <dbReference type="ARBA" id="ARBA00022617"/>
    </source>
</evidence>
<dbReference type="InterPro" id="IPR001128">
    <property type="entry name" value="Cyt_P450"/>
</dbReference>
<evidence type="ECO:0000256" key="13">
    <source>
        <dbReference type="ARBA" id="ARBA00023136"/>
    </source>
</evidence>
<reference evidence="14 15" key="1">
    <citation type="submission" date="2017-03" db="EMBL/GenBank/DDBJ databases">
        <title>Genome of the blue death feigning beetle - Asbolus verrucosus.</title>
        <authorList>
            <person name="Rider S.D."/>
        </authorList>
    </citation>
    <scope>NUCLEOTIDE SEQUENCE [LARGE SCALE GENOMIC DNA]</scope>
    <source>
        <strain evidence="14">Butters</strain>
        <tissue evidence="14">Head and leg muscle</tissue>
    </source>
</reference>
<dbReference type="GO" id="GO:0004497">
    <property type="term" value="F:monooxygenase activity"/>
    <property type="evidence" value="ECO:0007669"/>
    <property type="project" value="UniProtKB-KW"/>
</dbReference>
<accession>A0A482VQS0</accession>
<organism evidence="14 15">
    <name type="scientific">Asbolus verrucosus</name>
    <name type="common">Desert ironclad beetle</name>
    <dbReference type="NCBI Taxonomy" id="1661398"/>
    <lineage>
        <taxon>Eukaryota</taxon>
        <taxon>Metazoa</taxon>
        <taxon>Ecdysozoa</taxon>
        <taxon>Arthropoda</taxon>
        <taxon>Hexapoda</taxon>
        <taxon>Insecta</taxon>
        <taxon>Pterygota</taxon>
        <taxon>Neoptera</taxon>
        <taxon>Endopterygota</taxon>
        <taxon>Coleoptera</taxon>
        <taxon>Polyphaga</taxon>
        <taxon>Cucujiformia</taxon>
        <taxon>Tenebrionidae</taxon>
        <taxon>Pimeliinae</taxon>
        <taxon>Asbolus</taxon>
    </lineage>
</organism>
<sequence>CRLNYYASKLVGPPAFPLIGSAFYFYGGTQSTQVKSLNLLMNSNPVSEIFETAMRIAEKYKPLFKFWCGTKFVVIITDPEDVKIILNSCLEKDNYYEFAIPALGYGLITLPAREWSRHRKIIIESKKRAKYQMKDFYDGIAKKKVLLDHLIDLTYKEGNWSDKELKEEIKTIITAGSETTASTVGYVLTILGMRQDIQDLVLEEIDSITGSSGKDIAVEDLSKMTYLDRVIKETLRLFPIVGMIGRYLDNNINLKNCILPRGSSVGIPIIFIHRLPEFWANPLMFDPDRFLPEEVAKRHPYTFLPFSGGPRNC</sequence>
<evidence type="ECO:0000256" key="12">
    <source>
        <dbReference type="ARBA" id="ARBA00023033"/>
    </source>
</evidence>
<dbReference type="Pfam" id="PF00067">
    <property type="entry name" value="p450"/>
    <property type="match status" value="2"/>
</dbReference>